<dbReference type="SUPFAM" id="SSF56112">
    <property type="entry name" value="Protein kinase-like (PK-like)"/>
    <property type="match status" value="1"/>
</dbReference>
<keyword evidence="1" id="KW-0614">Plasmid</keyword>
<dbReference type="AlphaFoldDB" id="A0A2R4VUB4"/>
<evidence type="ECO:0000313" key="2">
    <source>
        <dbReference type="Proteomes" id="UP000077405"/>
    </source>
</evidence>
<dbReference type="KEGG" id="ahu:A6A40_23600"/>
<evidence type="ECO:0000313" key="1">
    <source>
        <dbReference type="EMBL" id="AWB08036.1"/>
    </source>
</evidence>
<proteinExistence type="predicted"/>
<protein>
    <submittedName>
        <fullName evidence="1">Uncharacterized protein</fullName>
    </submittedName>
</protein>
<geneLocation type="plasmid" evidence="1 2">
    <name>pYZ4</name>
</geneLocation>
<name>A0A2R4VUB4_9PROT</name>
<accession>A0A2R4VUB4</accession>
<dbReference type="Proteomes" id="UP000077405">
    <property type="component" value="Plasmid pYZ4"/>
</dbReference>
<reference evidence="1 2" key="1">
    <citation type="submission" date="2018-04" db="EMBL/GenBank/DDBJ databases">
        <title>Complete genome sequence of the nitrogen-fixing bacterium Azospirillum humicireducens type strain SgZ-5.</title>
        <authorList>
            <person name="Yu Z."/>
        </authorList>
    </citation>
    <scope>NUCLEOTIDE SEQUENCE [LARGE SCALE GENOMIC DNA]</scope>
    <source>
        <strain evidence="1 2">SgZ-5</strain>
        <plasmid evidence="1 2">pYZ4</plasmid>
    </source>
</reference>
<dbReference type="InterPro" id="IPR011009">
    <property type="entry name" value="Kinase-like_dom_sf"/>
</dbReference>
<sequence length="331" mass="36029">MSGKAVDGTAAAHADTAATGLALPDDDGRLILVKELHGHSGCRLLLLRERDCDAYRVRKISGSAGYDSRLRDQRHKQCEMAALGLPCPAVLKEGLLDGGDLAGRYCFDMEYVQGQNLGDVLEHGDSALFDTVAGSLAATLRGLAATTSGCLPPGLFLDKIAAIAATIPPCLESGRDPGRMREAISETATHLAAQDWSGIPASQGHGDMTVENVLRRPDGTLCFIDFLDGPLNSCWLDVAKLHQDLQGHWFLRNLPDEQRSGPRGRGLRIAAAKLAALLHSRLHPLWPDLHGRLRVLTQFQLFRIVPYCRSDEILSFVLQRIRDIDKDATFP</sequence>
<gene>
    <name evidence="1" type="ORF">A6A40_23600</name>
</gene>
<keyword evidence="2" id="KW-1185">Reference proteome</keyword>
<dbReference type="RefSeq" id="WP_108548311.1">
    <property type="nucleotide sequence ID" value="NZ_CP028905.1"/>
</dbReference>
<organism evidence="1 2">
    <name type="scientific">Azospirillum humicireducens</name>
    <dbReference type="NCBI Taxonomy" id="1226968"/>
    <lineage>
        <taxon>Bacteria</taxon>
        <taxon>Pseudomonadati</taxon>
        <taxon>Pseudomonadota</taxon>
        <taxon>Alphaproteobacteria</taxon>
        <taxon>Rhodospirillales</taxon>
        <taxon>Azospirillaceae</taxon>
        <taxon>Azospirillum</taxon>
    </lineage>
</organism>
<dbReference type="EMBL" id="CP028905">
    <property type="protein sequence ID" value="AWB08036.1"/>
    <property type="molecule type" value="Genomic_DNA"/>
</dbReference>
<dbReference type="OrthoDB" id="8410818at2"/>